<gene>
    <name evidence="3" type="ORF">DYY88_03970</name>
</gene>
<protein>
    <submittedName>
        <fullName evidence="3">CHAT domain-containing protein</fullName>
    </submittedName>
</protein>
<dbReference type="Pfam" id="PF12770">
    <property type="entry name" value="CHAT"/>
    <property type="match status" value="1"/>
</dbReference>
<feature type="signal peptide" evidence="1">
    <location>
        <begin position="1"/>
        <end position="35"/>
    </location>
</feature>
<dbReference type="InterPro" id="IPR011050">
    <property type="entry name" value="Pectin_lyase_fold/virulence"/>
</dbReference>
<keyword evidence="4" id="KW-1185">Reference proteome</keyword>
<dbReference type="SMART" id="SM00912">
    <property type="entry name" value="Haemagg_act"/>
    <property type="match status" value="1"/>
</dbReference>
<organism evidence="3 4">
    <name type="scientific">Leptolyngbya iicbica LK</name>
    <dbReference type="NCBI Taxonomy" id="2294035"/>
    <lineage>
        <taxon>Bacteria</taxon>
        <taxon>Bacillati</taxon>
        <taxon>Cyanobacteriota</taxon>
        <taxon>Cyanophyceae</taxon>
        <taxon>Leptolyngbyales</taxon>
        <taxon>Leptolyngbyaceae</taxon>
        <taxon>Leptolyngbya group</taxon>
        <taxon>Leptolyngbya</taxon>
        <taxon>Leptolyngbya iicbica</taxon>
    </lineage>
</organism>
<evidence type="ECO:0000256" key="1">
    <source>
        <dbReference type="SAM" id="SignalP"/>
    </source>
</evidence>
<name>A0A4V2E3H0_9CYAN</name>
<dbReference type="InterPro" id="IPR024983">
    <property type="entry name" value="CHAT_dom"/>
</dbReference>
<comment type="caution">
    <text evidence="3">The sequence shown here is derived from an EMBL/GenBank/DDBJ whole genome shotgun (WGS) entry which is preliminary data.</text>
</comment>
<reference evidence="3 4" key="1">
    <citation type="submission" date="2018-11" db="EMBL/GenBank/DDBJ databases">
        <title>Whole genome sequencing of an environmental sample.</title>
        <authorList>
            <person name="Sarangi A.N."/>
            <person name="Singh D."/>
            <person name="Tripathy S."/>
        </authorList>
    </citation>
    <scope>NUCLEOTIDE SEQUENCE [LARGE SCALE GENOMIC DNA]</scope>
    <source>
        <strain evidence="3 4">Lakshadweep</strain>
    </source>
</reference>
<dbReference type="InterPro" id="IPR059226">
    <property type="entry name" value="Choice_anch_Q_dom"/>
</dbReference>
<dbReference type="Pfam" id="PF05860">
    <property type="entry name" value="TPS"/>
    <property type="match status" value="1"/>
</dbReference>
<proteinExistence type="predicted"/>
<evidence type="ECO:0000313" key="3">
    <source>
        <dbReference type="EMBL" id="RZM82410.1"/>
    </source>
</evidence>
<evidence type="ECO:0000313" key="4">
    <source>
        <dbReference type="Proteomes" id="UP000292459"/>
    </source>
</evidence>
<sequence length="1363" mass="140312">MGDRRRNHMRVATIGAIASTSATLLLTLNSWPVQAQGIVPAADGTGTQVTPNGPDYTITGGSTAADNQNLFHRFTDFNLLTGESATFLTQPEILNILSGVTGNNPSIIDGLLQVSGSNANLFLINPNGILFGPNSALNLQGSFTASTANQVNFADGLLDLAGTSDYATLVGPPQSFGFTLENPASVVNAGNLTVPVGESVMLLGGQVLNTGTLTAPGGEVVISAVEGGNWVRIAQSGSLLNLELATVATEATGAMPFSPLTLPELLTGSAIALAESVTINADGSIQLGEATVEATPASAIVSGAIEVAALTGGQVLTLGRDLTLTHALINASGQTAGGTVRIGGDYQGQGRLPRAQTAWLDAHSTIQADALDTGHGGEVIVWADGTTLFQGLITARGGPNGGDGGLVETSGRQAIDIDGGQVDASATQGTAGLWFVDPNDINIDADLALTIENALAGGTNFTASTIEGDPADATGVPGNGDIFLNSAIAASATNNATLTLIASRYIQGNDGAFISITGGNLVLKLNQEGLAVPTNPTINDAFNIISFIDGATEIHLGPGTYQEPDTIFLGSDVLLQGSGAANTIIDASRSGPISVSISSSFDDALPTQINDLTIANSVNRDGDGGAISNFGNLIINNSIIRNNQASGRGGGIANIRSTPTFSPAEGTLVINNSTIRNNRSGGDGGGISNAGGTVTINRSTIHNNIAGDDGGGVDNNNDGGTVTLRNSTLVDNVAAGEGGGVENDSTMAIANSTIVGNQSATGGGISNTLNGSTLTLTSSLVSGNTATSGSGNNVFNGGSLTGGNNLFGANNAAGVLGFSPAASDIVPAVPLGAIISTTLADNGGPTQTLALVAGSPAINAGSGSDADQRGFSIIGIRDIGAFEFQQGSGGSDLGEGDNFDCLAGDCNPLTLPPETSPQARRSNSEPSYVQQFEEHLGVEASAFEDIDALNRARNITGVTPALIYASFVPPSEDLETATTEETLIADARAAQPRPVVNDMLAQQIVAQAEGRQERTTALANEDVLQLVLVTADNTPRRINTGATRSEVLAAARQLQIELTDRTRRRLDNYLMPSQALYRWLVAPLEETLAEEDIGHISFVLDEGLRSLPLAALHDGEKFIIETYSVGLMPSLSLTDTRIGNIRNASVLAMGASEFSDQPPLPAVPLEIATIGDLRVSDAYLNEAFTPETLVTQRSEEAYPILHLATHGQFTSGELSNSYIQFWDRRLGLDELPQLQLGDPAVELMVLSACRTVLGDSEAELGFAGLAIKSGAKSAIAALWQVSDLETAGLMAELYTQMGQVTYKGAALREAQLAMLRGDVVIQDDQLVWSGGSEPLPDEFSGLGFADTSHPYYWAAFTLVGNPW</sequence>
<dbReference type="NCBIfam" id="NF041518">
    <property type="entry name" value="choice_anch_Q"/>
    <property type="match status" value="1"/>
</dbReference>
<accession>A0A4V2E3H0</accession>
<dbReference type="Proteomes" id="UP000292459">
    <property type="component" value="Unassembled WGS sequence"/>
</dbReference>
<evidence type="ECO:0000259" key="2">
    <source>
        <dbReference type="SMART" id="SM00912"/>
    </source>
</evidence>
<dbReference type="Gene3D" id="2.160.20.10">
    <property type="entry name" value="Single-stranded right-handed beta-helix, Pectin lyase-like"/>
    <property type="match status" value="2"/>
</dbReference>
<dbReference type="InterPro" id="IPR012334">
    <property type="entry name" value="Pectin_lyas_fold"/>
</dbReference>
<dbReference type="EMBL" id="QVFV01000001">
    <property type="protein sequence ID" value="RZM82410.1"/>
    <property type="molecule type" value="Genomic_DNA"/>
</dbReference>
<feature type="chain" id="PRO_5020640178" evidence="1">
    <location>
        <begin position="36"/>
        <end position="1363"/>
    </location>
</feature>
<dbReference type="NCBIfam" id="TIGR01901">
    <property type="entry name" value="adhes_NPXG"/>
    <property type="match status" value="1"/>
</dbReference>
<dbReference type="InterPro" id="IPR008638">
    <property type="entry name" value="FhaB/CdiA-like_TPS"/>
</dbReference>
<keyword evidence="1" id="KW-0732">Signal</keyword>
<feature type="domain" description="Filamentous haemagglutinin FhaB/tRNA nuclease CdiA-like TPS" evidence="2">
    <location>
        <begin position="40"/>
        <end position="154"/>
    </location>
</feature>
<dbReference type="SUPFAM" id="SSF51126">
    <property type="entry name" value="Pectin lyase-like"/>
    <property type="match status" value="2"/>
</dbReference>